<dbReference type="SUPFAM" id="SSF51316">
    <property type="entry name" value="Mss4-like"/>
    <property type="match status" value="1"/>
</dbReference>
<dbReference type="InterPro" id="IPR034737">
    <property type="entry name" value="TCTP"/>
</dbReference>
<name>A0A183BE73_9TREM</name>
<dbReference type="InterPro" id="IPR011323">
    <property type="entry name" value="Mss4/transl-control_tumour"/>
</dbReference>
<dbReference type="Gene3D" id="2.170.150.10">
    <property type="entry name" value="Metal Binding Protein, Guanine Nucleotide Exchange Factor, Chain A"/>
    <property type="match status" value="1"/>
</dbReference>
<dbReference type="WBParaSite" id="ECPE_0001755301-mRNA-1">
    <property type="protein sequence ID" value="ECPE_0001755301-mRNA-1"/>
    <property type="gene ID" value="ECPE_0001755301"/>
</dbReference>
<dbReference type="Proteomes" id="UP000272942">
    <property type="component" value="Unassembled WGS sequence"/>
</dbReference>
<gene>
    <name evidence="3" type="ORF">ECPE_LOCUS17508</name>
</gene>
<keyword evidence="4" id="KW-1185">Reference proteome</keyword>
<dbReference type="GO" id="GO:0005737">
    <property type="term" value="C:cytoplasm"/>
    <property type="evidence" value="ECO:0007669"/>
    <property type="project" value="TreeGrafter"/>
</dbReference>
<accession>A0A183BE73</accession>
<evidence type="ECO:0000313" key="3">
    <source>
        <dbReference type="EMBL" id="VDP94802.1"/>
    </source>
</evidence>
<sequence>MASIPACMRLGIADAAIETPMSFYKPRRAYPYSVECVRHTQTYAHVYLRLHPCMQLCAFINLYWSTKAGPERMRVFVDAVSGDEMFSDSFKFKLVDDVVYEVEGKYVIVSNKIDDSLLGANPSAEEENEALEEGSQRVIDLVHGMRLTYSPFDKKGYKDYLKVTGSFYVTNFAGLRPDHQEATYGTGS</sequence>
<dbReference type="PROSITE" id="PS51797">
    <property type="entry name" value="TCTP_3"/>
    <property type="match status" value="1"/>
</dbReference>
<dbReference type="InterPro" id="IPR018105">
    <property type="entry name" value="Translational_control_tumour_p"/>
</dbReference>
<organism evidence="5">
    <name type="scientific">Echinostoma caproni</name>
    <dbReference type="NCBI Taxonomy" id="27848"/>
    <lineage>
        <taxon>Eukaryota</taxon>
        <taxon>Metazoa</taxon>
        <taxon>Spiralia</taxon>
        <taxon>Lophotrochozoa</taxon>
        <taxon>Platyhelminthes</taxon>
        <taxon>Trematoda</taxon>
        <taxon>Digenea</taxon>
        <taxon>Plagiorchiida</taxon>
        <taxon>Echinostomata</taxon>
        <taxon>Echinostomatoidea</taxon>
        <taxon>Echinostomatidae</taxon>
        <taxon>Echinostoma</taxon>
    </lineage>
</organism>
<dbReference type="GO" id="GO:0005509">
    <property type="term" value="F:calcium ion binding"/>
    <property type="evidence" value="ECO:0007669"/>
    <property type="project" value="TreeGrafter"/>
</dbReference>
<dbReference type="PRINTS" id="PR01653">
    <property type="entry name" value="TCTPROTEIN"/>
</dbReference>
<dbReference type="PANTHER" id="PTHR11991">
    <property type="entry name" value="TRANSLATIONALLY CONTROLLED TUMOR PROTEIN-RELATED"/>
    <property type="match status" value="1"/>
</dbReference>
<dbReference type="EMBL" id="UZAN01069729">
    <property type="protein sequence ID" value="VDP94802.1"/>
    <property type="molecule type" value="Genomic_DNA"/>
</dbReference>
<feature type="domain" description="TCTP" evidence="2">
    <location>
        <begin position="73"/>
        <end position="188"/>
    </location>
</feature>
<dbReference type="Pfam" id="PF00838">
    <property type="entry name" value="TCTP"/>
    <property type="match status" value="1"/>
</dbReference>
<comment type="similarity">
    <text evidence="1">Belongs to the TCTP family.</text>
</comment>
<protein>
    <submittedName>
        <fullName evidence="5">TCTP domain-containing protein</fullName>
    </submittedName>
</protein>
<evidence type="ECO:0000259" key="2">
    <source>
        <dbReference type="PROSITE" id="PS51797"/>
    </source>
</evidence>
<evidence type="ECO:0000313" key="4">
    <source>
        <dbReference type="Proteomes" id="UP000272942"/>
    </source>
</evidence>
<evidence type="ECO:0000256" key="1">
    <source>
        <dbReference type="PROSITE-ProRule" id="PRU01133"/>
    </source>
</evidence>
<reference evidence="3 4" key="2">
    <citation type="submission" date="2018-11" db="EMBL/GenBank/DDBJ databases">
        <authorList>
            <consortium name="Pathogen Informatics"/>
        </authorList>
    </citation>
    <scope>NUCLEOTIDE SEQUENCE [LARGE SCALE GENOMIC DNA]</scope>
    <source>
        <strain evidence="3 4">Egypt</strain>
    </source>
</reference>
<dbReference type="InterPro" id="IPR011057">
    <property type="entry name" value="Mss4-like_sf"/>
</dbReference>
<dbReference type="PANTHER" id="PTHR11991:SF0">
    <property type="entry name" value="TRANSLATIONALLY-CONTROLLED TUMOR PROTEIN"/>
    <property type="match status" value="1"/>
</dbReference>
<dbReference type="AlphaFoldDB" id="A0A183BE73"/>
<reference evidence="5" key="1">
    <citation type="submission" date="2016-06" db="UniProtKB">
        <authorList>
            <consortium name="WormBaseParasite"/>
        </authorList>
    </citation>
    <scope>IDENTIFICATION</scope>
</reference>
<proteinExistence type="inferred from homology"/>
<dbReference type="OrthoDB" id="10248936at2759"/>
<evidence type="ECO:0000313" key="5">
    <source>
        <dbReference type="WBParaSite" id="ECPE_0001755301-mRNA-1"/>
    </source>
</evidence>